<evidence type="ECO:0000256" key="5">
    <source>
        <dbReference type="ARBA" id="ARBA00022692"/>
    </source>
</evidence>
<dbReference type="KEGG" id="ggr:HKW67_09420"/>
<dbReference type="InterPro" id="IPR050222">
    <property type="entry name" value="MATE_MdtK"/>
</dbReference>
<keyword evidence="8 10" id="KW-0472">Membrane</keyword>
<dbReference type="NCBIfam" id="TIGR00797">
    <property type="entry name" value="matE"/>
    <property type="match status" value="1"/>
</dbReference>
<feature type="transmembrane region" description="Helical" evidence="10">
    <location>
        <begin position="152"/>
        <end position="171"/>
    </location>
</feature>
<feature type="transmembrane region" description="Helical" evidence="10">
    <location>
        <begin position="379"/>
        <end position="396"/>
    </location>
</feature>
<proteinExistence type="predicted"/>
<dbReference type="Pfam" id="PF01554">
    <property type="entry name" value="MatE"/>
    <property type="match status" value="2"/>
</dbReference>
<dbReference type="PANTHER" id="PTHR43298">
    <property type="entry name" value="MULTIDRUG RESISTANCE PROTEIN NORM-RELATED"/>
    <property type="match status" value="1"/>
</dbReference>
<dbReference type="EMBL" id="CP053085">
    <property type="protein sequence ID" value="QJR35715.1"/>
    <property type="molecule type" value="Genomic_DNA"/>
</dbReference>
<protein>
    <recommendedName>
        <fullName evidence="9">Multidrug-efflux transporter</fullName>
    </recommendedName>
</protein>
<sequence length="445" mass="47056">MAWPTVLQNMIGGLQGMIDHAMVGHFVGFAGNAGIGVGLQIFLVVMVFLASLFSGMGVLIARFAGAGDEAGVNRAASQAFLLAVVLSVGVLAPIGYFAAPWLLGLVNATPAVLKESLPFLRIMFVFGFGMMLFFMLGGALRSAGDSRTPLKLGLAVTIGNIVFNVLFIRGFGPVPAFGTRGAAMGTVLSSGIVGAFAIYKLFNGSWVIDFRHVSWKPDWEIIRALFRFGLPTGLQGIAMNVAGVMLLRFIGATSMSAEAQASYAVGYSQLFSLVTWTSVGLMGAAAAIAGQNLGARQPERSRQAVWQAARMGLGIAVVVGSLFLAIPGMLLGLFGLTQPDTVRIGTELLAYLSVSGLFITVALTFTGGLQGTGDTRSPLFITLVSQFALPIGMLTALQATRPLQPRDIWLAIVLGHALRCALSVWRFEQGKWKTIEVTNTTSSLR</sequence>
<feature type="transmembrane region" description="Helical" evidence="10">
    <location>
        <begin position="224"/>
        <end position="250"/>
    </location>
</feature>
<evidence type="ECO:0000256" key="6">
    <source>
        <dbReference type="ARBA" id="ARBA00022989"/>
    </source>
</evidence>
<dbReference type="CDD" id="cd13137">
    <property type="entry name" value="MATE_NorM_like"/>
    <property type="match status" value="1"/>
</dbReference>
<keyword evidence="2" id="KW-0813">Transport</keyword>
<keyword evidence="5 10" id="KW-0812">Transmembrane</keyword>
<dbReference type="InterPro" id="IPR048279">
    <property type="entry name" value="MdtK-like"/>
</dbReference>
<evidence type="ECO:0000256" key="2">
    <source>
        <dbReference type="ARBA" id="ARBA00022448"/>
    </source>
</evidence>
<keyword evidence="12" id="KW-1185">Reference proteome</keyword>
<evidence type="ECO:0000256" key="4">
    <source>
        <dbReference type="ARBA" id="ARBA00022475"/>
    </source>
</evidence>
<dbReference type="Proteomes" id="UP000500938">
    <property type="component" value="Chromosome"/>
</dbReference>
<dbReference type="GO" id="GO:0015297">
    <property type="term" value="F:antiporter activity"/>
    <property type="evidence" value="ECO:0007669"/>
    <property type="project" value="UniProtKB-KW"/>
</dbReference>
<dbReference type="PANTHER" id="PTHR43298:SF2">
    <property type="entry name" value="FMN_FAD EXPORTER YEEO-RELATED"/>
    <property type="match status" value="1"/>
</dbReference>
<reference evidence="11 12" key="1">
    <citation type="submission" date="2020-05" db="EMBL/GenBank/DDBJ databases">
        <title>Complete genome sequence of Gemmatimonas greenlandica TET16.</title>
        <authorList>
            <person name="Zeng Y."/>
        </authorList>
    </citation>
    <scope>NUCLEOTIDE SEQUENCE [LARGE SCALE GENOMIC DNA]</scope>
    <source>
        <strain evidence="11 12">TET16</strain>
    </source>
</reference>
<feature type="transmembrane region" description="Helical" evidence="10">
    <location>
        <begin position="311"/>
        <end position="336"/>
    </location>
</feature>
<feature type="transmembrane region" description="Helical" evidence="10">
    <location>
        <begin position="37"/>
        <end position="60"/>
    </location>
</feature>
<feature type="transmembrane region" description="Helical" evidence="10">
    <location>
        <begin position="80"/>
        <end position="99"/>
    </location>
</feature>
<feature type="transmembrane region" description="Helical" evidence="10">
    <location>
        <begin position="270"/>
        <end position="290"/>
    </location>
</feature>
<dbReference type="PIRSF" id="PIRSF006603">
    <property type="entry name" value="DinF"/>
    <property type="match status" value="1"/>
</dbReference>
<keyword evidence="6 10" id="KW-1133">Transmembrane helix</keyword>
<accession>A0A6M4INW0</accession>
<evidence type="ECO:0000256" key="9">
    <source>
        <dbReference type="ARBA" id="ARBA00031636"/>
    </source>
</evidence>
<evidence type="ECO:0000313" key="11">
    <source>
        <dbReference type="EMBL" id="QJR35715.1"/>
    </source>
</evidence>
<evidence type="ECO:0000256" key="7">
    <source>
        <dbReference type="ARBA" id="ARBA00023065"/>
    </source>
</evidence>
<evidence type="ECO:0000256" key="1">
    <source>
        <dbReference type="ARBA" id="ARBA00004651"/>
    </source>
</evidence>
<name>A0A6M4INW0_9BACT</name>
<dbReference type="GO" id="GO:0042910">
    <property type="term" value="F:xenobiotic transmembrane transporter activity"/>
    <property type="evidence" value="ECO:0007669"/>
    <property type="project" value="InterPro"/>
</dbReference>
<feature type="transmembrane region" description="Helical" evidence="10">
    <location>
        <begin position="119"/>
        <end position="140"/>
    </location>
</feature>
<evidence type="ECO:0000256" key="3">
    <source>
        <dbReference type="ARBA" id="ARBA00022449"/>
    </source>
</evidence>
<feature type="transmembrane region" description="Helical" evidence="10">
    <location>
        <begin position="408"/>
        <end position="425"/>
    </location>
</feature>
<dbReference type="GO" id="GO:0006811">
    <property type="term" value="P:monoatomic ion transport"/>
    <property type="evidence" value="ECO:0007669"/>
    <property type="project" value="UniProtKB-KW"/>
</dbReference>
<feature type="transmembrane region" description="Helical" evidence="10">
    <location>
        <begin position="348"/>
        <end position="367"/>
    </location>
</feature>
<dbReference type="InterPro" id="IPR002528">
    <property type="entry name" value="MATE_fam"/>
</dbReference>
<comment type="subcellular location">
    <subcellularLocation>
        <location evidence="1">Cell membrane</location>
        <topology evidence="1">Multi-pass membrane protein</topology>
    </subcellularLocation>
</comment>
<feature type="transmembrane region" description="Helical" evidence="10">
    <location>
        <begin position="183"/>
        <end position="203"/>
    </location>
</feature>
<evidence type="ECO:0000256" key="10">
    <source>
        <dbReference type="SAM" id="Phobius"/>
    </source>
</evidence>
<keyword evidence="3" id="KW-0050">Antiport</keyword>
<evidence type="ECO:0000256" key="8">
    <source>
        <dbReference type="ARBA" id="ARBA00023136"/>
    </source>
</evidence>
<keyword evidence="7" id="KW-0406">Ion transport</keyword>
<organism evidence="11 12">
    <name type="scientific">Gemmatimonas groenlandica</name>
    <dbReference type="NCBI Taxonomy" id="2732249"/>
    <lineage>
        <taxon>Bacteria</taxon>
        <taxon>Pseudomonadati</taxon>
        <taxon>Gemmatimonadota</taxon>
        <taxon>Gemmatimonadia</taxon>
        <taxon>Gemmatimonadales</taxon>
        <taxon>Gemmatimonadaceae</taxon>
        <taxon>Gemmatimonas</taxon>
    </lineage>
</organism>
<dbReference type="AlphaFoldDB" id="A0A6M4INW0"/>
<keyword evidence="4" id="KW-1003">Cell membrane</keyword>
<dbReference type="GO" id="GO:0005886">
    <property type="term" value="C:plasma membrane"/>
    <property type="evidence" value="ECO:0007669"/>
    <property type="project" value="UniProtKB-SubCell"/>
</dbReference>
<gene>
    <name evidence="11" type="ORF">HKW67_09420</name>
</gene>
<evidence type="ECO:0000313" key="12">
    <source>
        <dbReference type="Proteomes" id="UP000500938"/>
    </source>
</evidence>
<dbReference type="RefSeq" id="WP_171225146.1">
    <property type="nucleotide sequence ID" value="NZ_CP053085.1"/>
</dbReference>